<dbReference type="Gene3D" id="2.170.130.10">
    <property type="entry name" value="TonB-dependent receptor, plug domain"/>
    <property type="match status" value="1"/>
</dbReference>
<dbReference type="RefSeq" id="WP_380083460.1">
    <property type="nucleotide sequence ID" value="NZ_JBHRSL010000027.1"/>
</dbReference>
<dbReference type="PANTHER" id="PTHR30069:SF46">
    <property type="entry name" value="OAR PROTEIN"/>
    <property type="match status" value="1"/>
</dbReference>
<evidence type="ECO:0000313" key="9">
    <source>
        <dbReference type="EMBL" id="MFC3053504.1"/>
    </source>
</evidence>
<comment type="subcellular location">
    <subcellularLocation>
        <location evidence="1">Cell outer membrane</location>
        <topology evidence="1">Multi-pass membrane protein</topology>
    </subcellularLocation>
</comment>
<dbReference type="SUPFAM" id="SSF56935">
    <property type="entry name" value="Porins"/>
    <property type="match status" value="1"/>
</dbReference>
<evidence type="ECO:0000256" key="1">
    <source>
        <dbReference type="ARBA" id="ARBA00004571"/>
    </source>
</evidence>
<keyword evidence="2" id="KW-0813">Transport</keyword>
<dbReference type="PANTHER" id="PTHR30069">
    <property type="entry name" value="TONB-DEPENDENT OUTER MEMBRANE RECEPTOR"/>
    <property type="match status" value="1"/>
</dbReference>
<dbReference type="InterPro" id="IPR036942">
    <property type="entry name" value="Beta-barrel_TonB_sf"/>
</dbReference>
<sequence>MKRQFRAALCTSVALAAMSASVPVIAQEITSSIRGTVTNEAGTPLAGETVSVTDTRTGATKTVNTNDSGAFSIRSLGVGGPFTIRVVSEKYQNSTITDVYTGLAGASSFNIVLAEADADVEEISVVAQKLTQTTVAVGPSSSFGIEKIEGMPSISRQVRDVVRLDPRVSIGRSSGGDGYGINCIGGNNRSNSFTIDGVRSADGFGLNASGNLARNTFPIPFDSMQAASVEFAPISVEYGQFTGCNVNVVTKSGTNEFHGSAFYVYNDGGLTGTKLDGDVVRTEPFTDKNWGAELGGPIIKDKLFFYVSYEETKGADNQNTGPAGAGFANDEEITLDEANQISDILSANYGRDTLGLMTTLPETSTRYFARIDWNLNDNHRLAATYARLEEENVEPDDFGFGGFTFGDNFEVEGSESNTYSVRLFSDWTDNFSTEIRLSRNEVTDLQDPLGGGEAQDNNIPRIEVEDGAGNVFFTSGPGEFRSANGLNYTLDQVKVAGDYVAGDHTISFGYELDKLEVYNLFVSNGTGTITFDDIAALEAGLASSISGYGSFSGDINDAAARFKRSIHSLYAQDEWQVNDALTFTAGVRYDWYSSSDVPTESQAFVDRYGFSNAVGFSGLDVLMPRVGLTYVLPEDTFGDTKISAGFGIFSGGDPTVWFSNAFSNFGSAVGFGSSSGAGCDVSDLQVLNGGSFTGIPDCIAAQQQADALAGTGRIDAVDPDLKLATQQCWSLGIAHYTQDTGSDFFDNWDIKLDLIYSKTKNAFDFVDLTLSPNGTTLPDGRDQLFAVDPLLAGCNAVFVGPRTGFSNADPVLCNAGGDDQDILLTNTDKSGSTKSLSLQFSKNFEISDRTFFDFRMGYAYTDATNANPGNSSTATSGFEEVALAQINYPTVGPAQYANKHNIVIAGTLDHDFVEDYTTSVSFFFRARSGRPFSYVYDNNTPTTLFGDSDNEERNLFYVPTGANDPLVDFSALEAAGTLDDFFEFLDASGLSNYAGEIAPRNGFEQNWSTDLDIRFQQELPTFFEGHKLELFVDFENILNLLGNGKNIQRYADFGDVGEGVPILDAALNADGSQYVYSNFNPGNSSAALSELGYNVNNQIDVDDSLWRIQVGIKYKF</sequence>
<feature type="chain" id="PRO_5046044734" evidence="7">
    <location>
        <begin position="27"/>
        <end position="1116"/>
    </location>
</feature>
<organism evidence="9 10">
    <name type="scientific">Kordiimonas pumila</name>
    <dbReference type="NCBI Taxonomy" id="2161677"/>
    <lineage>
        <taxon>Bacteria</taxon>
        <taxon>Pseudomonadati</taxon>
        <taxon>Pseudomonadota</taxon>
        <taxon>Alphaproteobacteria</taxon>
        <taxon>Kordiimonadales</taxon>
        <taxon>Kordiimonadaceae</taxon>
        <taxon>Kordiimonas</taxon>
    </lineage>
</organism>
<dbReference type="InterPro" id="IPR008969">
    <property type="entry name" value="CarboxyPept-like_regulatory"/>
</dbReference>
<evidence type="ECO:0000256" key="3">
    <source>
        <dbReference type="ARBA" id="ARBA00022452"/>
    </source>
</evidence>
<dbReference type="Pfam" id="PF13620">
    <property type="entry name" value="CarboxypepD_reg"/>
    <property type="match status" value="1"/>
</dbReference>
<dbReference type="Gene3D" id="2.60.40.1120">
    <property type="entry name" value="Carboxypeptidase-like, regulatory domain"/>
    <property type="match status" value="1"/>
</dbReference>
<accession>A0ABV7DA24</accession>
<evidence type="ECO:0000256" key="2">
    <source>
        <dbReference type="ARBA" id="ARBA00022448"/>
    </source>
</evidence>
<feature type="domain" description="TonB-dependent transporter Oar-like beta-barrel" evidence="8">
    <location>
        <begin position="249"/>
        <end position="318"/>
    </location>
</feature>
<evidence type="ECO:0000256" key="5">
    <source>
        <dbReference type="ARBA" id="ARBA00023136"/>
    </source>
</evidence>
<proteinExistence type="predicted"/>
<feature type="signal peptide" evidence="7">
    <location>
        <begin position="1"/>
        <end position="26"/>
    </location>
</feature>
<dbReference type="InterPro" id="IPR039426">
    <property type="entry name" value="TonB-dep_rcpt-like"/>
</dbReference>
<keyword evidence="7" id="KW-0732">Signal</keyword>
<dbReference type="SUPFAM" id="SSF49464">
    <property type="entry name" value="Carboxypeptidase regulatory domain-like"/>
    <property type="match status" value="1"/>
</dbReference>
<evidence type="ECO:0000313" key="10">
    <source>
        <dbReference type="Proteomes" id="UP001595444"/>
    </source>
</evidence>
<reference evidence="10" key="1">
    <citation type="journal article" date="2019" name="Int. J. Syst. Evol. Microbiol.">
        <title>The Global Catalogue of Microorganisms (GCM) 10K type strain sequencing project: providing services to taxonomists for standard genome sequencing and annotation.</title>
        <authorList>
            <consortium name="The Broad Institute Genomics Platform"/>
            <consortium name="The Broad Institute Genome Sequencing Center for Infectious Disease"/>
            <person name="Wu L."/>
            <person name="Ma J."/>
        </authorList>
    </citation>
    <scope>NUCLEOTIDE SEQUENCE [LARGE SCALE GENOMIC DNA]</scope>
    <source>
        <strain evidence="10">KCTC 62164</strain>
    </source>
</reference>
<evidence type="ECO:0000256" key="7">
    <source>
        <dbReference type="SAM" id="SignalP"/>
    </source>
</evidence>
<evidence type="ECO:0000256" key="6">
    <source>
        <dbReference type="ARBA" id="ARBA00023237"/>
    </source>
</evidence>
<keyword evidence="5" id="KW-0472">Membrane</keyword>
<keyword evidence="10" id="KW-1185">Reference proteome</keyword>
<keyword evidence="9" id="KW-0675">Receptor</keyword>
<keyword evidence="3" id="KW-1134">Transmembrane beta strand</keyword>
<name>A0ABV7DA24_9PROT</name>
<dbReference type="Gene3D" id="2.40.170.20">
    <property type="entry name" value="TonB-dependent receptor, beta-barrel domain"/>
    <property type="match status" value="1"/>
</dbReference>
<dbReference type="InterPro" id="IPR057601">
    <property type="entry name" value="Oar-like_b-barrel"/>
</dbReference>
<keyword evidence="4" id="KW-0812">Transmembrane</keyword>
<dbReference type="InterPro" id="IPR037066">
    <property type="entry name" value="Plug_dom_sf"/>
</dbReference>
<dbReference type="EMBL" id="JBHRSL010000027">
    <property type="protein sequence ID" value="MFC3053504.1"/>
    <property type="molecule type" value="Genomic_DNA"/>
</dbReference>
<gene>
    <name evidence="9" type="ORF">ACFOKA_16515</name>
</gene>
<comment type="caution">
    <text evidence="9">The sequence shown here is derived from an EMBL/GenBank/DDBJ whole genome shotgun (WGS) entry which is preliminary data.</text>
</comment>
<protein>
    <submittedName>
        <fullName evidence="9">TonB-dependent receptor domain-containing protein</fullName>
    </submittedName>
</protein>
<dbReference type="Proteomes" id="UP001595444">
    <property type="component" value="Unassembled WGS sequence"/>
</dbReference>
<keyword evidence="6" id="KW-0998">Cell outer membrane</keyword>
<evidence type="ECO:0000259" key="8">
    <source>
        <dbReference type="Pfam" id="PF25183"/>
    </source>
</evidence>
<evidence type="ECO:0000256" key="4">
    <source>
        <dbReference type="ARBA" id="ARBA00022692"/>
    </source>
</evidence>
<dbReference type="Pfam" id="PF25183">
    <property type="entry name" value="OMP_b-brl_4"/>
    <property type="match status" value="2"/>
</dbReference>
<feature type="domain" description="TonB-dependent transporter Oar-like beta-barrel" evidence="8">
    <location>
        <begin position="360"/>
        <end position="1040"/>
    </location>
</feature>